<dbReference type="Proteomes" id="UP000241890">
    <property type="component" value="Unassembled WGS sequence"/>
</dbReference>
<proteinExistence type="inferred from homology"/>
<name>A0A2R5GDK5_9STRA</name>
<protein>
    <submittedName>
        <fullName evidence="10">Kidney mitochondrial carrier protein 1</fullName>
    </submittedName>
</protein>
<evidence type="ECO:0000256" key="5">
    <source>
        <dbReference type="ARBA" id="ARBA00022737"/>
    </source>
</evidence>
<gene>
    <name evidence="10" type="ORF">FCC1311_037471</name>
</gene>
<comment type="caution">
    <text evidence="10">The sequence shown here is derived from an EMBL/GenBank/DDBJ whole genome shotgun (WGS) entry which is preliminary data.</text>
</comment>
<feature type="repeat" description="Solcar" evidence="8">
    <location>
        <begin position="10"/>
        <end position="87"/>
    </location>
</feature>
<keyword evidence="6" id="KW-1133">Transmembrane helix</keyword>
<comment type="subcellular location">
    <subcellularLocation>
        <location evidence="1">Membrane</location>
        <topology evidence="1">Multi-pass membrane protein</topology>
    </subcellularLocation>
</comment>
<dbReference type="GO" id="GO:0016020">
    <property type="term" value="C:membrane"/>
    <property type="evidence" value="ECO:0007669"/>
    <property type="project" value="UniProtKB-SubCell"/>
</dbReference>
<sequence length="288" mass="30872">MGGEGSPLMELAKEMGLAGATAIIVVNGTHPIDMVKTRMQINSNFSITAMVKEEGVRSLYKGLPAALCREAAYTSIKLGCYQPIKNVVKSVYFTEGTDTKKELPFVLKFASGSAAGVLGSFFGNPFDVLKTRMISNTGKSVSLGSAISNVHQERGITGFWRGLSANALRACVLNGTKLAVFDVSKGFVVEQTGLPRKDPRTVFLASACAGVAMTLAVAPIDMIRTKLMNASASEYNGLVDCVVQTVKKDGPLSLYRGSFMMWARFGPQATGQLVVFEFLRNIFGLESI</sequence>
<dbReference type="EMBL" id="BEYU01000019">
    <property type="protein sequence ID" value="GBG26281.1"/>
    <property type="molecule type" value="Genomic_DNA"/>
</dbReference>
<evidence type="ECO:0000256" key="7">
    <source>
        <dbReference type="ARBA" id="ARBA00023136"/>
    </source>
</evidence>
<feature type="repeat" description="Solcar" evidence="8">
    <location>
        <begin position="103"/>
        <end position="187"/>
    </location>
</feature>
<feature type="repeat" description="Solcar" evidence="8">
    <location>
        <begin position="197"/>
        <end position="282"/>
    </location>
</feature>
<accession>A0A2R5GDK5</accession>
<keyword evidence="11" id="KW-1185">Reference proteome</keyword>
<dbReference type="InterPro" id="IPR023395">
    <property type="entry name" value="MCP_dom_sf"/>
</dbReference>
<evidence type="ECO:0000256" key="9">
    <source>
        <dbReference type="RuleBase" id="RU000488"/>
    </source>
</evidence>
<evidence type="ECO:0000256" key="6">
    <source>
        <dbReference type="ARBA" id="ARBA00022989"/>
    </source>
</evidence>
<dbReference type="OrthoDB" id="756301at2759"/>
<dbReference type="PROSITE" id="PS50920">
    <property type="entry name" value="SOLCAR"/>
    <property type="match status" value="3"/>
</dbReference>
<dbReference type="Gene3D" id="1.50.40.10">
    <property type="entry name" value="Mitochondrial carrier domain"/>
    <property type="match status" value="1"/>
</dbReference>
<reference evidence="10 11" key="1">
    <citation type="submission" date="2017-12" db="EMBL/GenBank/DDBJ databases">
        <title>Sequencing, de novo assembly and annotation of complete genome of a new Thraustochytrid species, strain FCC1311.</title>
        <authorList>
            <person name="Sedici K."/>
            <person name="Godart F."/>
            <person name="Aiese Cigliano R."/>
            <person name="Sanseverino W."/>
            <person name="Barakat M."/>
            <person name="Ortet P."/>
            <person name="Marechal E."/>
            <person name="Cagnac O."/>
            <person name="Amato A."/>
        </authorList>
    </citation>
    <scope>NUCLEOTIDE SEQUENCE [LARGE SCALE GENOMIC DNA]</scope>
</reference>
<evidence type="ECO:0000313" key="11">
    <source>
        <dbReference type="Proteomes" id="UP000241890"/>
    </source>
</evidence>
<dbReference type="InParanoid" id="A0A2R5GDK5"/>
<dbReference type="InterPro" id="IPR050391">
    <property type="entry name" value="Mito_Metabolite_Transporter"/>
</dbReference>
<keyword evidence="3 9" id="KW-0813">Transport</keyword>
<keyword evidence="4 8" id="KW-0812">Transmembrane</keyword>
<dbReference type="PANTHER" id="PTHR45618">
    <property type="entry name" value="MITOCHONDRIAL DICARBOXYLATE CARRIER-RELATED"/>
    <property type="match status" value="1"/>
</dbReference>
<evidence type="ECO:0000313" key="10">
    <source>
        <dbReference type="EMBL" id="GBG26281.1"/>
    </source>
</evidence>
<dbReference type="SUPFAM" id="SSF103506">
    <property type="entry name" value="Mitochondrial carrier"/>
    <property type="match status" value="1"/>
</dbReference>
<evidence type="ECO:0000256" key="1">
    <source>
        <dbReference type="ARBA" id="ARBA00004141"/>
    </source>
</evidence>
<keyword evidence="7 8" id="KW-0472">Membrane</keyword>
<evidence type="ECO:0000256" key="3">
    <source>
        <dbReference type="ARBA" id="ARBA00022448"/>
    </source>
</evidence>
<evidence type="ECO:0000256" key="2">
    <source>
        <dbReference type="ARBA" id="ARBA00006375"/>
    </source>
</evidence>
<organism evidence="10 11">
    <name type="scientific">Hondaea fermentalgiana</name>
    <dbReference type="NCBI Taxonomy" id="2315210"/>
    <lineage>
        <taxon>Eukaryota</taxon>
        <taxon>Sar</taxon>
        <taxon>Stramenopiles</taxon>
        <taxon>Bigyra</taxon>
        <taxon>Labyrinthulomycetes</taxon>
        <taxon>Thraustochytrida</taxon>
        <taxon>Thraustochytriidae</taxon>
        <taxon>Hondaea</taxon>
    </lineage>
</organism>
<dbReference type="AlphaFoldDB" id="A0A2R5GDK5"/>
<comment type="similarity">
    <text evidence="2 9">Belongs to the mitochondrial carrier (TC 2.A.29) family.</text>
</comment>
<dbReference type="InterPro" id="IPR018108">
    <property type="entry name" value="MCP_transmembrane"/>
</dbReference>
<evidence type="ECO:0000256" key="4">
    <source>
        <dbReference type="ARBA" id="ARBA00022692"/>
    </source>
</evidence>
<keyword evidence="5" id="KW-0677">Repeat</keyword>
<evidence type="ECO:0000256" key="8">
    <source>
        <dbReference type="PROSITE-ProRule" id="PRU00282"/>
    </source>
</evidence>
<dbReference type="Pfam" id="PF00153">
    <property type="entry name" value="Mito_carr"/>
    <property type="match status" value="3"/>
</dbReference>